<dbReference type="SUPFAM" id="SSF81383">
    <property type="entry name" value="F-box domain"/>
    <property type="match status" value="1"/>
</dbReference>
<feature type="compositionally biased region" description="Polar residues" evidence="1">
    <location>
        <begin position="9"/>
        <end position="19"/>
    </location>
</feature>
<evidence type="ECO:0000313" key="4">
    <source>
        <dbReference type="Proteomes" id="UP000663843"/>
    </source>
</evidence>
<evidence type="ECO:0000256" key="1">
    <source>
        <dbReference type="SAM" id="MobiDB-lite"/>
    </source>
</evidence>
<gene>
    <name evidence="3" type="ORF">RDB_LOCUS136062</name>
</gene>
<dbReference type="PROSITE" id="PS50181">
    <property type="entry name" value="FBOX"/>
    <property type="match status" value="1"/>
</dbReference>
<evidence type="ECO:0000259" key="2">
    <source>
        <dbReference type="PROSITE" id="PS50181"/>
    </source>
</evidence>
<protein>
    <recommendedName>
        <fullName evidence="2">F-box domain-containing protein</fullName>
    </recommendedName>
</protein>
<sequence>MQLVATRKAPSQDNANMNKTARKSKRARLTKGRRRGTRIGPKNRLDRFIGIPIEIFSEITSHLAPKDIITLSRASKFLRELLMRRSSRHVWTNSMKNIEGLPACPPDMSEPHYLALLFARDCTGCGRPIGARLYEDLRVRYCISCRNSRLVVLAHEMEVEVLIPQSVLLLKIESIFPRPVFYAIKEEAENIRNKLRELRNAGDNRALDAWVNERVEVVRTRKAEATMIKTFLHSWRHSSKAGLRH</sequence>
<proteinExistence type="predicted"/>
<dbReference type="InterPro" id="IPR001810">
    <property type="entry name" value="F-box_dom"/>
</dbReference>
<organism evidence="3 4">
    <name type="scientific">Rhizoctonia solani</name>
    <dbReference type="NCBI Taxonomy" id="456999"/>
    <lineage>
        <taxon>Eukaryota</taxon>
        <taxon>Fungi</taxon>
        <taxon>Dikarya</taxon>
        <taxon>Basidiomycota</taxon>
        <taxon>Agaricomycotina</taxon>
        <taxon>Agaricomycetes</taxon>
        <taxon>Cantharellales</taxon>
        <taxon>Ceratobasidiaceae</taxon>
        <taxon>Rhizoctonia</taxon>
    </lineage>
</organism>
<evidence type="ECO:0000313" key="3">
    <source>
        <dbReference type="EMBL" id="CAE6497578.1"/>
    </source>
</evidence>
<comment type="caution">
    <text evidence="3">The sequence shown here is derived from an EMBL/GenBank/DDBJ whole genome shotgun (WGS) entry which is preliminary data.</text>
</comment>
<dbReference type="SMART" id="SM00256">
    <property type="entry name" value="FBOX"/>
    <property type="match status" value="1"/>
</dbReference>
<feature type="domain" description="F-box" evidence="2">
    <location>
        <begin position="45"/>
        <end position="94"/>
    </location>
</feature>
<name>A0A8H3CUD2_9AGAM</name>
<dbReference type="InterPro" id="IPR036047">
    <property type="entry name" value="F-box-like_dom_sf"/>
</dbReference>
<dbReference type="Proteomes" id="UP000663843">
    <property type="component" value="Unassembled WGS sequence"/>
</dbReference>
<feature type="compositionally biased region" description="Basic residues" evidence="1">
    <location>
        <begin position="20"/>
        <end position="37"/>
    </location>
</feature>
<feature type="region of interest" description="Disordered" evidence="1">
    <location>
        <begin position="1"/>
        <end position="38"/>
    </location>
</feature>
<dbReference type="CDD" id="cd09917">
    <property type="entry name" value="F-box_SF"/>
    <property type="match status" value="1"/>
</dbReference>
<dbReference type="AlphaFoldDB" id="A0A8H3CUD2"/>
<accession>A0A8H3CUD2</accession>
<dbReference type="EMBL" id="CAJMWT010004867">
    <property type="protein sequence ID" value="CAE6497578.1"/>
    <property type="molecule type" value="Genomic_DNA"/>
</dbReference>
<reference evidence="3" key="1">
    <citation type="submission" date="2021-01" db="EMBL/GenBank/DDBJ databases">
        <authorList>
            <person name="Kaushik A."/>
        </authorList>
    </citation>
    <scope>NUCLEOTIDE SEQUENCE</scope>
    <source>
        <strain evidence="3">AG2-2IIIB</strain>
    </source>
</reference>